<evidence type="ECO:0000256" key="8">
    <source>
        <dbReference type="ARBA" id="ARBA00022989"/>
    </source>
</evidence>
<comment type="subcellular location">
    <subcellularLocation>
        <location evidence="1 15">Cell membrane</location>
        <topology evidence="1 15">Multi-pass membrane protein</topology>
    </subcellularLocation>
</comment>
<keyword evidence="15" id="KW-0573">Peptidoglycan synthesis</keyword>
<keyword evidence="6 15" id="KW-0812">Transmembrane</keyword>
<dbReference type="Proteomes" id="UP000310168">
    <property type="component" value="Unassembled WGS sequence"/>
</dbReference>
<feature type="transmembrane region" description="Helical" evidence="15">
    <location>
        <begin position="47"/>
        <end position="69"/>
    </location>
</feature>
<feature type="transmembrane region" description="Helical" evidence="15">
    <location>
        <begin position="89"/>
        <end position="109"/>
    </location>
</feature>
<evidence type="ECO:0000256" key="5">
    <source>
        <dbReference type="ARBA" id="ARBA00022475"/>
    </source>
</evidence>
<feature type="transmembrane region" description="Helical" evidence="15">
    <location>
        <begin position="221"/>
        <end position="239"/>
    </location>
</feature>
<organism evidence="16 17">
    <name type="scientific">Brachyspira catarrhinii</name>
    <dbReference type="NCBI Taxonomy" id="2528966"/>
    <lineage>
        <taxon>Bacteria</taxon>
        <taxon>Pseudomonadati</taxon>
        <taxon>Spirochaetota</taxon>
        <taxon>Spirochaetia</taxon>
        <taxon>Brachyspirales</taxon>
        <taxon>Brachyspiraceae</taxon>
        <taxon>Brachyspira</taxon>
    </lineage>
</organism>
<gene>
    <name evidence="15" type="primary">uppP</name>
    <name evidence="16" type="ORF">EZH24_05240</name>
</gene>
<comment type="caution">
    <text evidence="16">The sequence shown here is derived from an EMBL/GenBank/DDBJ whole genome shotgun (WGS) entry which is preliminary data.</text>
</comment>
<evidence type="ECO:0000256" key="12">
    <source>
        <dbReference type="ARBA" id="ARBA00032707"/>
    </source>
</evidence>
<evidence type="ECO:0000256" key="7">
    <source>
        <dbReference type="ARBA" id="ARBA00022801"/>
    </source>
</evidence>
<feature type="transmembrane region" description="Helical" evidence="15">
    <location>
        <begin position="150"/>
        <end position="168"/>
    </location>
</feature>
<feature type="transmembrane region" description="Helical" evidence="15">
    <location>
        <begin position="189"/>
        <end position="209"/>
    </location>
</feature>
<reference evidence="16 17" key="1">
    <citation type="journal article" date="2019" name="Anaerobe">
        <title>Brachyspira catarrhinii sp. nov., an anaerobic intestinal spirochaete isolated from vervet monkeys may have been misidentified as Brachyspira aalborgi in previous studies.</title>
        <authorList>
            <person name="Phillips N.D."/>
            <person name="La T."/>
            <person name="Hampson D.J."/>
        </authorList>
    </citation>
    <scope>NUCLEOTIDE SEQUENCE [LARGE SCALE GENOMIC DNA]</scope>
    <source>
        <strain evidence="16 17">Z12</strain>
    </source>
</reference>
<dbReference type="RefSeq" id="WP_137998087.1">
    <property type="nucleotide sequence ID" value="NZ_SJDU01000100.1"/>
</dbReference>
<evidence type="ECO:0000313" key="17">
    <source>
        <dbReference type="Proteomes" id="UP000310168"/>
    </source>
</evidence>
<name>A0ABY2TRS5_9SPIR</name>
<feature type="transmembrane region" description="Helical" evidence="15">
    <location>
        <begin position="121"/>
        <end position="138"/>
    </location>
</feature>
<keyword evidence="10 15" id="KW-0046">Antibiotic resistance</keyword>
<dbReference type="EMBL" id="SJDU01000100">
    <property type="protein sequence ID" value="TKZ35445.1"/>
    <property type="molecule type" value="Genomic_DNA"/>
</dbReference>
<keyword evidence="17" id="KW-1185">Reference proteome</keyword>
<dbReference type="InterPro" id="IPR003824">
    <property type="entry name" value="UppP"/>
</dbReference>
<evidence type="ECO:0000256" key="9">
    <source>
        <dbReference type="ARBA" id="ARBA00023136"/>
    </source>
</evidence>
<feature type="transmembrane region" description="Helical" evidence="15">
    <location>
        <begin position="251"/>
        <end position="269"/>
    </location>
</feature>
<evidence type="ECO:0000256" key="2">
    <source>
        <dbReference type="ARBA" id="ARBA00010621"/>
    </source>
</evidence>
<evidence type="ECO:0000256" key="3">
    <source>
        <dbReference type="ARBA" id="ARBA00012374"/>
    </source>
</evidence>
<keyword evidence="15" id="KW-0133">Cell shape</keyword>
<evidence type="ECO:0000256" key="11">
    <source>
        <dbReference type="ARBA" id="ARBA00023316"/>
    </source>
</evidence>
<comment type="miscellaneous">
    <text evidence="15">Bacitracin is thought to be involved in the inhibition of peptidoglycan synthesis by sequestering undecaprenyl diphosphate, thereby reducing the pool of lipid carrier available.</text>
</comment>
<accession>A0ABY2TRS5</accession>
<dbReference type="Pfam" id="PF02673">
    <property type="entry name" value="BacA"/>
    <property type="match status" value="1"/>
</dbReference>
<keyword evidence="9 15" id="KW-0472">Membrane</keyword>
<evidence type="ECO:0000256" key="10">
    <source>
        <dbReference type="ARBA" id="ARBA00023251"/>
    </source>
</evidence>
<dbReference type="PANTHER" id="PTHR30622">
    <property type="entry name" value="UNDECAPRENYL-DIPHOSPHATASE"/>
    <property type="match status" value="1"/>
</dbReference>
<proteinExistence type="inferred from homology"/>
<evidence type="ECO:0000256" key="15">
    <source>
        <dbReference type="HAMAP-Rule" id="MF_01006"/>
    </source>
</evidence>
<evidence type="ECO:0000313" key="16">
    <source>
        <dbReference type="EMBL" id="TKZ35445.1"/>
    </source>
</evidence>
<keyword evidence="8 15" id="KW-1133">Transmembrane helix</keyword>
<keyword evidence="5 15" id="KW-1003">Cell membrane</keyword>
<comment type="similarity">
    <text evidence="2 15">Belongs to the UppP family.</text>
</comment>
<protein>
    <recommendedName>
        <fullName evidence="4 15">Undecaprenyl-diphosphatase</fullName>
        <ecNumber evidence="3 15">3.6.1.27</ecNumber>
    </recommendedName>
    <alternativeName>
        <fullName evidence="13 15">Bacitracin resistance protein</fullName>
    </alternativeName>
    <alternativeName>
        <fullName evidence="12 15">Undecaprenyl pyrophosphate phosphatase</fullName>
    </alternativeName>
</protein>
<keyword evidence="7 15" id="KW-0378">Hydrolase</keyword>
<dbReference type="HAMAP" id="MF_01006">
    <property type="entry name" value="Undec_diphosphatase"/>
    <property type="match status" value="1"/>
</dbReference>
<evidence type="ECO:0000256" key="13">
    <source>
        <dbReference type="ARBA" id="ARBA00032932"/>
    </source>
</evidence>
<evidence type="ECO:0000256" key="1">
    <source>
        <dbReference type="ARBA" id="ARBA00004651"/>
    </source>
</evidence>
<keyword evidence="11 15" id="KW-0961">Cell wall biogenesis/degradation</keyword>
<comment type="catalytic activity">
    <reaction evidence="14 15">
        <text>di-trans,octa-cis-undecaprenyl diphosphate + H2O = di-trans,octa-cis-undecaprenyl phosphate + phosphate + H(+)</text>
        <dbReference type="Rhea" id="RHEA:28094"/>
        <dbReference type="ChEBI" id="CHEBI:15377"/>
        <dbReference type="ChEBI" id="CHEBI:15378"/>
        <dbReference type="ChEBI" id="CHEBI:43474"/>
        <dbReference type="ChEBI" id="CHEBI:58405"/>
        <dbReference type="ChEBI" id="CHEBI:60392"/>
        <dbReference type="EC" id="3.6.1.27"/>
    </reaction>
</comment>
<evidence type="ECO:0000256" key="4">
    <source>
        <dbReference type="ARBA" id="ARBA00021581"/>
    </source>
</evidence>
<comment type="function">
    <text evidence="15">Catalyzes the dephosphorylation of undecaprenyl diphosphate (UPP). Confers resistance to bacitracin.</text>
</comment>
<evidence type="ECO:0000256" key="6">
    <source>
        <dbReference type="ARBA" id="ARBA00022692"/>
    </source>
</evidence>
<dbReference type="PANTHER" id="PTHR30622:SF2">
    <property type="entry name" value="UNDECAPRENYL-DIPHOSPHATASE"/>
    <property type="match status" value="1"/>
</dbReference>
<evidence type="ECO:0000256" key="14">
    <source>
        <dbReference type="ARBA" id="ARBA00047594"/>
    </source>
</evidence>
<dbReference type="EC" id="3.6.1.27" evidence="3 15"/>
<sequence length="275" mass="30545">MIEPIKPIILGLVQAITEFLPVSSSGHLRIAEYFLGFKTENILSFEIALHFGTFLATVLIFRHDILIAIKGFFLGLKDFKNASENDEGFRIAFMVIIASIPIAIVGFFLEKYLSDMPMHRIGLNLIITGSILLLTKNTDKIPIKKDVFSTTYYNVFIIGVAQALAVFPGISRSGMTISVALFLGLNRDFAGRFSFLISLPAIFGALILSLKNLGDFKNFDIVYAVIGVVTSFVFGIIALKLLMSFLKRGKFFHFGFYCMIVGIAVYLYFTTVAVN</sequence>